<accession>A0ABR2FZL4</accession>
<dbReference type="EMBL" id="JBBPBM010000004">
    <property type="protein sequence ID" value="KAK8589469.1"/>
    <property type="molecule type" value="Genomic_DNA"/>
</dbReference>
<gene>
    <name evidence="1" type="ORF">V6N12_023865</name>
</gene>
<evidence type="ECO:0000313" key="1">
    <source>
        <dbReference type="EMBL" id="KAK8589469.1"/>
    </source>
</evidence>
<evidence type="ECO:0000313" key="2">
    <source>
        <dbReference type="Proteomes" id="UP001472677"/>
    </source>
</evidence>
<protein>
    <recommendedName>
        <fullName evidence="3">DUF4283 domain-containing protein</fullName>
    </recommendedName>
</protein>
<evidence type="ECO:0008006" key="3">
    <source>
        <dbReference type="Google" id="ProtNLM"/>
    </source>
</evidence>
<comment type="caution">
    <text evidence="1">The sequence shown here is derived from an EMBL/GenBank/DDBJ whole genome shotgun (WGS) entry which is preliminary data.</text>
</comment>
<name>A0ABR2FZL4_9ROSI</name>
<dbReference type="Proteomes" id="UP001472677">
    <property type="component" value="Unassembled WGS sequence"/>
</dbReference>
<organism evidence="1 2">
    <name type="scientific">Hibiscus sabdariffa</name>
    <name type="common">roselle</name>
    <dbReference type="NCBI Taxonomy" id="183260"/>
    <lineage>
        <taxon>Eukaryota</taxon>
        <taxon>Viridiplantae</taxon>
        <taxon>Streptophyta</taxon>
        <taxon>Embryophyta</taxon>
        <taxon>Tracheophyta</taxon>
        <taxon>Spermatophyta</taxon>
        <taxon>Magnoliopsida</taxon>
        <taxon>eudicotyledons</taxon>
        <taxon>Gunneridae</taxon>
        <taxon>Pentapetalae</taxon>
        <taxon>rosids</taxon>
        <taxon>malvids</taxon>
        <taxon>Malvales</taxon>
        <taxon>Malvaceae</taxon>
        <taxon>Malvoideae</taxon>
        <taxon>Hibiscus</taxon>
    </lineage>
</organism>
<sequence length="122" mass="13803">MIEDSLLVLQRCSMAWCRNPISNSSMAEEMGLEKISGIHVMWMSGSVPVHAWSHDNFERLVSRWGSVILLEEAIAEPSSFERGRVLIETMVIDRIEKRLELSVGGHVFPIRLSESDMLLHGP</sequence>
<reference evidence="1 2" key="1">
    <citation type="journal article" date="2024" name="G3 (Bethesda)">
        <title>Genome assembly of Hibiscus sabdariffa L. provides insights into metabolisms of medicinal natural products.</title>
        <authorList>
            <person name="Kim T."/>
        </authorList>
    </citation>
    <scope>NUCLEOTIDE SEQUENCE [LARGE SCALE GENOMIC DNA]</scope>
    <source>
        <strain evidence="1">TK-2024</strain>
        <tissue evidence="1">Old leaves</tissue>
    </source>
</reference>
<keyword evidence="2" id="KW-1185">Reference proteome</keyword>
<proteinExistence type="predicted"/>